<comment type="catalytic activity">
    <reaction evidence="12">
        <text>L-threonyl-[protein] + ATP = O-phospho-L-threonyl-[protein] + ADP + H(+)</text>
        <dbReference type="Rhea" id="RHEA:46608"/>
        <dbReference type="Rhea" id="RHEA-COMP:11060"/>
        <dbReference type="Rhea" id="RHEA-COMP:11605"/>
        <dbReference type="ChEBI" id="CHEBI:15378"/>
        <dbReference type="ChEBI" id="CHEBI:30013"/>
        <dbReference type="ChEBI" id="CHEBI:30616"/>
        <dbReference type="ChEBI" id="CHEBI:61977"/>
        <dbReference type="ChEBI" id="CHEBI:456216"/>
        <dbReference type="EC" id="2.7.11.1"/>
    </reaction>
</comment>
<evidence type="ECO:0000256" key="14">
    <source>
        <dbReference type="PROSITE-ProRule" id="PRU10141"/>
    </source>
</evidence>
<dbReference type="PANTHER" id="PTHR24346">
    <property type="entry name" value="MAP/MICROTUBULE AFFINITY-REGULATING KINASE"/>
    <property type="match status" value="1"/>
</dbReference>
<gene>
    <name evidence="17" type="ORF">V1477_005636</name>
</gene>
<protein>
    <recommendedName>
        <fullName evidence="3">non-specific serine/threonine protein kinase</fullName>
        <ecNumber evidence="3">2.7.11.1</ecNumber>
    </recommendedName>
</protein>
<dbReference type="AlphaFoldDB" id="A0ABD2CQ87"/>
<evidence type="ECO:0000256" key="2">
    <source>
        <dbReference type="ARBA" id="ARBA00006234"/>
    </source>
</evidence>
<dbReference type="PROSITE" id="PS50011">
    <property type="entry name" value="PROTEIN_KINASE_DOM"/>
    <property type="match status" value="1"/>
</dbReference>
<dbReference type="InterPro" id="IPR017441">
    <property type="entry name" value="Protein_kinase_ATP_BS"/>
</dbReference>
<dbReference type="Proteomes" id="UP001607303">
    <property type="component" value="Unassembled WGS sequence"/>
</dbReference>
<evidence type="ECO:0000256" key="6">
    <source>
        <dbReference type="ARBA" id="ARBA00022679"/>
    </source>
</evidence>
<evidence type="ECO:0000256" key="8">
    <source>
        <dbReference type="ARBA" id="ARBA00022741"/>
    </source>
</evidence>
<keyword evidence="5" id="KW-0597">Phosphoprotein</keyword>
<feature type="compositionally biased region" description="Polar residues" evidence="15">
    <location>
        <begin position="523"/>
        <end position="532"/>
    </location>
</feature>
<dbReference type="PROSITE" id="PS00107">
    <property type="entry name" value="PROTEIN_KINASE_ATP"/>
    <property type="match status" value="1"/>
</dbReference>
<evidence type="ECO:0000256" key="9">
    <source>
        <dbReference type="ARBA" id="ARBA00022777"/>
    </source>
</evidence>
<comment type="caution">
    <text evidence="17">The sequence shown here is derived from an EMBL/GenBank/DDBJ whole genome shotgun (WGS) entry which is preliminary data.</text>
</comment>
<keyword evidence="18" id="KW-1185">Reference proteome</keyword>
<feature type="region of interest" description="Disordered" evidence="15">
    <location>
        <begin position="372"/>
        <end position="415"/>
    </location>
</feature>
<dbReference type="GO" id="GO:0005524">
    <property type="term" value="F:ATP binding"/>
    <property type="evidence" value="ECO:0007669"/>
    <property type="project" value="UniProtKB-UniRule"/>
</dbReference>
<dbReference type="InterPro" id="IPR008271">
    <property type="entry name" value="Ser/Thr_kinase_AS"/>
</dbReference>
<dbReference type="PANTHER" id="PTHR24346:SF42">
    <property type="entry name" value="SERINE_THREONINE-PROTEIN KINASE SIK3"/>
    <property type="match status" value="1"/>
</dbReference>
<dbReference type="EC" id="2.7.11.1" evidence="3"/>
<keyword evidence="10 14" id="KW-0067">ATP-binding</keyword>
<proteinExistence type="inferred from homology"/>
<keyword evidence="9" id="KW-0418">Kinase</keyword>
<accession>A0ABD2CQ87</accession>
<dbReference type="SUPFAM" id="SSF56112">
    <property type="entry name" value="Protein kinase-like (PK-like)"/>
    <property type="match status" value="1"/>
</dbReference>
<evidence type="ECO:0000256" key="13">
    <source>
        <dbReference type="ARBA" id="ARBA00048679"/>
    </source>
</evidence>
<sequence>MASATTSHNEVSQQFSVNKLIRVGYYELEKTIGKGNFAVVKMATHVVTKSKVAIKIIDKTKLNEENLAKIFREVHIMKRLRHPHIIRLYQVMETEKMIYLVTEYAPGGEIFDHLVRNGRMPEPEARRIFRQIVLAVRYLHQQRVVHRDLKAENLLLDADNNIKLADFGFSNEYTPGVPLNTWCGSPPYAAPEIFEGKHYDGPRADVWSLGVVLYVLVCGALPFDGPTMQLLRSVVISGKFRIPFFMSAECEKLIRHMLVVEPERRLSISQILAHSWMGGDGLAEPEPGGCSPETAVPPQLNQLVIENMLRLPGLSADTLLKAIQGNAFDHVSAIYNLLVDRLEPTMSALPTIQNIPGDYMPDGAHQLEKFGEAEAESEERSGLQLSPDTPYHATRRHTVGPGDTTHQPPTSYPYAYNHTPGYHTLRPLPILQFNNDPQVLPHTNLPLNLPLVQHQPPQNFQIKDQHLLKPPPVMGATGSFGRRASDGGANLHVFYQQHGSGTSGGENGGWSQPGSREHLQPLQPGSPSLVQCTQSSTVTSGTGNGDGNGSGNASGTGTSDRRRRSGLTAVMQRPGRNN</sequence>
<comment type="similarity">
    <text evidence="2">Belongs to the protein kinase superfamily. CAMK Ser/Thr protein kinase family. SNF1 subfamily.</text>
</comment>
<keyword evidence="8 14" id="KW-0547">Nucleotide-binding</keyword>
<organism evidence="17 18">
    <name type="scientific">Vespula maculifrons</name>
    <name type="common">Eastern yellow jacket</name>
    <name type="synonym">Wasp</name>
    <dbReference type="NCBI Taxonomy" id="7453"/>
    <lineage>
        <taxon>Eukaryota</taxon>
        <taxon>Metazoa</taxon>
        <taxon>Ecdysozoa</taxon>
        <taxon>Arthropoda</taxon>
        <taxon>Hexapoda</taxon>
        <taxon>Insecta</taxon>
        <taxon>Pterygota</taxon>
        <taxon>Neoptera</taxon>
        <taxon>Endopterygota</taxon>
        <taxon>Hymenoptera</taxon>
        <taxon>Apocrita</taxon>
        <taxon>Aculeata</taxon>
        <taxon>Vespoidea</taxon>
        <taxon>Vespidae</taxon>
        <taxon>Vespinae</taxon>
        <taxon>Vespula</taxon>
    </lineage>
</organism>
<dbReference type="SMART" id="SM00220">
    <property type="entry name" value="S_TKc"/>
    <property type="match status" value="1"/>
</dbReference>
<evidence type="ECO:0000256" key="5">
    <source>
        <dbReference type="ARBA" id="ARBA00022553"/>
    </source>
</evidence>
<dbReference type="FunFam" id="1.10.510.10:FF:000156">
    <property type="entry name" value="Serine/threonine-protein kinase SIK3 homolog"/>
    <property type="match status" value="1"/>
</dbReference>
<evidence type="ECO:0000256" key="10">
    <source>
        <dbReference type="ARBA" id="ARBA00022840"/>
    </source>
</evidence>
<evidence type="ECO:0000313" key="18">
    <source>
        <dbReference type="Proteomes" id="UP001607303"/>
    </source>
</evidence>
<dbReference type="GO" id="GO:0004674">
    <property type="term" value="F:protein serine/threonine kinase activity"/>
    <property type="evidence" value="ECO:0007669"/>
    <property type="project" value="UniProtKB-KW"/>
</dbReference>
<keyword evidence="4" id="KW-0723">Serine/threonine-protein kinase</keyword>
<dbReference type="PROSITE" id="PS00108">
    <property type="entry name" value="PROTEIN_KINASE_ST"/>
    <property type="match status" value="1"/>
</dbReference>
<dbReference type="Pfam" id="PF00069">
    <property type="entry name" value="Pkinase"/>
    <property type="match status" value="1"/>
</dbReference>
<evidence type="ECO:0000259" key="16">
    <source>
        <dbReference type="PROSITE" id="PS50011"/>
    </source>
</evidence>
<keyword evidence="11" id="KW-0460">Magnesium</keyword>
<dbReference type="CDD" id="cd14338">
    <property type="entry name" value="UBA_SIK"/>
    <property type="match status" value="1"/>
</dbReference>
<dbReference type="EMBL" id="JAYRBN010000037">
    <property type="protein sequence ID" value="KAL2747266.1"/>
    <property type="molecule type" value="Genomic_DNA"/>
</dbReference>
<comment type="cofactor">
    <cofactor evidence="1">
        <name>Mg(2+)</name>
        <dbReference type="ChEBI" id="CHEBI:18420"/>
    </cofactor>
</comment>
<reference evidence="17 18" key="1">
    <citation type="journal article" date="2024" name="Ann. Entomol. Soc. Am.">
        <title>Genomic analyses of the southern and eastern yellowjacket wasps (Hymenoptera: Vespidae) reveal evolutionary signatures of social life.</title>
        <authorList>
            <person name="Catto M.A."/>
            <person name="Caine P.B."/>
            <person name="Orr S.E."/>
            <person name="Hunt B.G."/>
            <person name="Goodisman M.A.D."/>
        </authorList>
    </citation>
    <scope>NUCLEOTIDE SEQUENCE [LARGE SCALE GENOMIC DNA]</scope>
    <source>
        <strain evidence="17">232</strain>
        <tissue evidence="17">Head and thorax</tissue>
    </source>
</reference>
<evidence type="ECO:0000256" key="15">
    <source>
        <dbReference type="SAM" id="MobiDB-lite"/>
    </source>
</evidence>
<feature type="binding site" evidence="14">
    <location>
        <position position="55"/>
    </location>
    <ligand>
        <name>ATP</name>
        <dbReference type="ChEBI" id="CHEBI:30616"/>
    </ligand>
</feature>
<keyword evidence="7" id="KW-0479">Metal-binding</keyword>
<dbReference type="FunFam" id="3.30.200.20:FF:000003">
    <property type="entry name" value="Non-specific serine/threonine protein kinase"/>
    <property type="match status" value="1"/>
</dbReference>
<dbReference type="InterPro" id="IPR011009">
    <property type="entry name" value="Kinase-like_dom_sf"/>
</dbReference>
<evidence type="ECO:0000256" key="4">
    <source>
        <dbReference type="ARBA" id="ARBA00022527"/>
    </source>
</evidence>
<feature type="domain" description="Protein kinase" evidence="16">
    <location>
        <begin position="26"/>
        <end position="277"/>
    </location>
</feature>
<evidence type="ECO:0000256" key="3">
    <source>
        <dbReference type="ARBA" id="ARBA00012513"/>
    </source>
</evidence>
<dbReference type="InterPro" id="IPR057380">
    <property type="entry name" value="UBA_SIK1/2/3"/>
</dbReference>
<name>A0ABD2CQ87_VESMC</name>
<evidence type="ECO:0000256" key="12">
    <source>
        <dbReference type="ARBA" id="ARBA00047899"/>
    </source>
</evidence>
<evidence type="ECO:0000313" key="17">
    <source>
        <dbReference type="EMBL" id="KAL2747266.1"/>
    </source>
</evidence>
<evidence type="ECO:0000256" key="7">
    <source>
        <dbReference type="ARBA" id="ARBA00022723"/>
    </source>
</evidence>
<keyword evidence="6" id="KW-0808">Transferase</keyword>
<comment type="catalytic activity">
    <reaction evidence="13">
        <text>L-seryl-[protein] + ATP = O-phospho-L-seryl-[protein] + ADP + H(+)</text>
        <dbReference type="Rhea" id="RHEA:17989"/>
        <dbReference type="Rhea" id="RHEA-COMP:9863"/>
        <dbReference type="Rhea" id="RHEA-COMP:11604"/>
        <dbReference type="ChEBI" id="CHEBI:15378"/>
        <dbReference type="ChEBI" id="CHEBI:29999"/>
        <dbReference type="ChEBI" id="CHEBI:30616"/>
        <dbReference type="ChEBI" id="CHEBI:83421"/>
        <dbReference type="ChEBI" id="CHEBI:456216"/>
        <dbReference type="EC" id="2.7.11.1"/>
    </reaction>
</comment>
<dbReference type="InterPro" id="IPR000719">
    <property type="entry name" value="Prot_kinase_dom"/>
</dbReference>
<feature type="compositionally biased region" description="Gly residues" evidence="15">
    <location>
        <begin position="542"/>
        <end position="554"/>
    </location>
</feature>
<dbReference type="Gene3D" id="1.10.510.10">
    <property type="entry name" value="Transferase(Phosphotransferase) domain 1"/>
    <property type="match status" value="1"/>
</dbReference>
<feature type="region of interest" description="Disordered" evidence="15">
    <location>
        <begin position="495"/>
        <end position="578"/>
    </location>
</feature>
<dbReference type="GO" id="GO:0046872">
    <property type="term" value="F:metal ion binding"/>
    <property type="evidence" value="ECO:0007669"/>
    <property type="project" value="UniProtKB-KW"/>
</dbReference>
<evidence type="ECO:0000256" key="1">
    <source>
        <dbReference type="ARBA" id="ARBA00001946"/>
    </source>
</evidence>
<evidence type="ECO:0000256" key="11">
    <source>
        <dbReference type="ARBA" id="ARBA00022842"/>
    </source>
</evidence>
<dbReference type="Pfam" id="PF23312">
    <property type="entry name" value="UBA_SIK3"/>
    <property type="match status" value="1"/>
</dbReference>